<protein>
    <recommendedName>
        <fullName evidence="6">(+)-neomenthol dehydrogenase</fullName>
    </recommendedName>
</protein>
<name>A0AA36E263_LACSI</name>
<keyword evidence="2" id="KW-0521">NADP</keyword>
<dbReference type="Pfam" id="PF00106">
    <property type="entry name" value="adh_short"/>
    <property type="match status" value="1"/>
</dbReference>
<evidence type="ECO:0008006" key="6">
    <source>
        <dbReference type="Google" id="ProtNLM"/>
    </source>
</evidence>
<reference evidence="4" key="1">
    <citation type="submission" date="2023-04" db="EMBL/GenBank/DDBJ databases">
        <authorList>
            <person name="Vijverberg K."/>
            <person name="Xiong W."/>
            <person name="Schranz E."/>
        </authorList>
    </citation>
    <scope>NUCLEOTIDE SEQUENCE</scope>
</reference>
<accession>A0AA36E263</accession>
<dbReference type="PANTHER" id="PTHR43490">
    <property type="entry name" value="(+)-NEOMENTHOL DEHYDROGENASE"/>
    <property type="match status" value="1"/>
</dbReference>
<evidence type="ECO:0000313" key="5">
    <source>
        <dbReference type="Proteomes" id="UP001177003"/>
    </source>
</evidence>
<dbReference type="PANTHER" id="PTHR43490:SF98">
    <property type="entry name" value="OS02G0640600 PROTEIN"/>
    <property type="match status" value="1"/>
</dbReference>
<dbReference type="GO" id="GO:0016491">
    <property type="term" value="F:oxidoreductase activity"/>
    <property type="evidence" value="ECO:0007669"/>
    <property type="project" value="UniProtKB-KW"/>
</dbReference>
<comment type="similarity">
    <text evidence="1">Belongs to the short-chain dehydrogenases/reductases (SDR) family.</text>
</comment>
<evidence type="ECO:0000256" key="1">
    <source>
        <dbReference type="ARBA" id="ARBA00006484"/>
    </source>
</evidence>
<dbReference type="SUPFAM" id="SSF51735">
    <property type="entry name" value="NAD(P)-binding Rossmann-fold domains"/>
    <property type="match status" value="1"/>
</dbReference>
<dbReference type="InterPro" id="IPR036291">
    <property type="entry name" value="NAD(P)-bd_dom_sf"/>
</dbReference>
<dbReference type="InterPro" id="IPR002347">
    <property type="entry name" value="SDR_fam"/>
</dbReference>
<dbReference type="AlphaFoldDB" id="A0AA36E263"/>
<evidence type="ECO:0000313" key="4">
    <source>
        <dbReference type="EMBL" id="CAI9279177.1"/>
    </source>
</evidence>
<dbReference type="Gene3D" id="3.40.50.720">
    <property type="entry name" value="NAD(P)-binding Rossmann-like Domain"/>
    <property type="match status" value="1"/>
</dbReference>
<sequence length="535" mass="60491">MKEWNGRRRTTQTSINCECFCVRDLNLATFCWMNMLKRLYFLNVCSSNIYSTQGLQCASTSQHFEGRLNAFLESKGDFVTFKQLVDTLRPHYLFFSNSESLTGLMLVVSSQLRPREIEVVLKTHVRVVSIIFGCDRSSDYIILNNLYLGLWELCCLSRSDCGHFPEAVAMPKFRKDKLVAEAIRKLKMRAKMVNDIRDFLEKSDFMEFEILMMELIIVGDLKKLVDGGVKCAFEFVKVIMTEGIDWTNINCGFYMVDADYDEEDDLYTTLGDEGWINLVVRYAVVTGSNKGIGFEVCKQLASNELDVTDPASVASLAQFVKKKFGKLDILVNNSGICGVWGNEEAIRASTEDLGLYGWNQKVIESHELAVECLETNYYGAKRMVEHFIPLLELSDSPRIVNVSSSYGILKNLENEWAKGILSDVEKLTEEKTDEVLNQYLNDFKEGLLESKGWPTTLSAYMISKIAMNGYTRILAKKHTSFCINCVCPGYVKTDINYNNGILSTEEGAKTPVKVALFPHGGPSGCFFDRDGILSF</sequence>
<dbReference type="Proteomes" id="UP001177003">
    <property type="component" value="Chromosome 4"/>
</dbReference>
<keyword evidence="5" id="KW-1185">Reference proteome</keyword>
<dbReference type="PRINTS" id="PR00081">
    <property type="entry name" value="GDHRDH"/>
</dbReference>
<organism evidence="4 5">
    <name type="scientific">Lactuca saligna</name>
    <name type="common">Willowleaf lettuce</name>
    <dbReference type="NCBI Taxonomy" id="75948"/>
    <lineage>
        <taxon>Eukaryota</taxon>
        <taxon>Viridiplantae</taxon>
        <taxon>Streptophyta</taxon>
        <taxon>Embryophyta</taxon>
        <taxon>Tracheophyta</taxon>
        <taxon>Spermatophyta</taxon>
        <taxon>Magnoliopsida</taxon>
        <taxon>eudicotyledons</taxon>
        <taxon>Gunneridae</taxon>
        <taxon>Pentapetalae</taxon>
        <taxon>asterids</taxon>
        <taxon>campanulids</taxon>
        <taxon>Asterales</taxon>
        <taxon>Asteraceae</taxon>
        <taxon>Cichorioideae</taxon>
        <taxon>Cichorieae</taxon>
        <taxon>Lactucinae</taxon>
        <taxon>Lactuca</taxon>
    </lineage>
</organism>
<evidence type="ECO:0000256" key="3">
    <source>
        <dbReference type="ARBA" id="ARBA00023002"/>
    </source>
</evidence>
<gene>
    <name evidence="4" type="ORF">LSALG_LOCUS18995</name>
</gene>
<dbReference type="PRINTS" id="PR00080">
    <property type="entry name" value="SDRFAMILY"/>
</dbReference>
<proteinExistence type="inferred from homology"/>
<evidence type="ECO:0000256" key="2">
    <source>
        <dbReference type="ARBA" id="ARBA00022857"/>
    </source>
</evidence>
<keyword evidence="3" id="KW-0560">Oxidoreductase</keyword>
<dbReference type="EMBL" id="OX465080">
    <property type="protein sequence ID" value="CAI9279177.1"/>
    <property type="molecule type" value="Genomic_DNA"/>
</dbReference>
<dbReference type="GO" id="GO:0016020">
    <property type="term" value="C:membrane"/>
    <property type="evidence" value="ECO:0007669"/>
    <property type="project" value="TreeGrafter"/>
</dbReference>